<dbReference type="PROSITE" id="PS50888">
    <property type="entry name" value="BHLH"/>
    <property type="match status" value="1"/>
</dbReference>
<dbReference type="InterPro" id="IPR052207">
    <property type="entry name" value="Max-like/E-box_TFs"/>
</dbReference>
<keyword evidence="3" id="KW-0238">DNA-binding</keyword>
<sequence>MKLCCPSTGSHFEARLLAVVGVSLLVDLCLFLVELTVVTFQTVIDSIVFQPFCASIMEKRRPHADFTGDGCEKSRRPSDGSVQLGQEHLEQEKRVRREIANSNERRRMQSINAGFESLRILLPPVQDGEKMSKATILQLTAEYINSLVNRVSLLENEVAIYRQSTGIQPTTILPEFPTDFGLSRRRKSGEHKKRAGFNRSRRRRLDPERQCDVSRSDIARSSPATDIHHTSPSNSFNSSISVSPPSPIPDGTSSTSARLEHLVMAIEQIEGGRAIYGSGNESQDESLSAGDQSPPLSTETYWQSPQDGFHSCTFSDVHSANLKPVTFTDVLMLTPVSDAPSITVPLNDADPSHLITTDYPVVAKLLNRPIPHKYLHRPQVVVNSSH</sequence>
<evidence type="ECO:0000256" key="7">
    <source>
        <dbReference type="SAM" id="Phobius"/>
    </source>
</evidence>
<feature type="transmembrane region" description="Helical" evidence="7">
    <location>
        <begin position="12"/>
        <end position="33"/>
    </location>
</feature>
<dbReference type="GO" id="GO:0000978">
    <property type="term" value="F:RNA polymerase II cis-regulatory region sequence-specific DNA binding"/>
    <property type="evidence" value="ECO:0007669"/>
    <property type="project" value="TreeGrafter"/>
</dbReference>
<keyword evidence="10" id="KW-1185">Reference proteome</keyword>
<keyword evidence="7" id="KW-1133">Transmembrane helix</keyword>
<dbReference type="GO" id="GO:0000981">
    <property type="term" value="F:DNA-binding transcription factor activity, RNA polymerase II-specific"/>
    <property type="evidence" value="ECO:0007669"/>
    <property type="project" value="TreeGrafter"/>
</dbReference>
<feature type="domain" description="BHLH" evidence="8">
    <location>
        <begin position="95"/>
        <end position="147"/>
    </location>
</feature>
<dbReference type="GO" id="GO:0046983">
    <property type="term" value="F:protein dimerization activity"/>
    <property type="evidence" value="ECO:0007669"/>
    <property type="project" value="InterPro"/>
</dbReference>
<comment type="caution">
    <text evidence="9">The sequence shown here is derived from an EMBL/GenBank/DDBJ whole genome shotgun (WGS) entry which is preliminary data.</text>
</comment>
<dbReference type="CDD" id="cd11419">
    <property type="entry name" value="bHLHzip_TFAP4"/>
    <property type="match status" value="1"/>
</dbReference>
<keyword evidence="4" id="KW-0804">Transcription</keyword>
<dbReference type="Proteomes" id="UP000822476">
    <property type="component" value="Unassembled WGS sequence"/>
</dbReference>
<evidence type="ECO:0000256" key="6">
    <source>
        <dbReference type="SAM" id="MobiDB-lite"/>
    </source>
</evidence>
<evidence type="ECO:0000313" key="9">
    <source>
        <dbReference type="EMBL" id="KAF7261906.1"/>
    </source>
</evidence>
<dbReference type="InterPro" id="IPR036638">
    <property type="entry name" value="HLH_DNA-bd_sf"/>
</dbReference>
<dbReference type="GO" id="GO:0005634">
    <property type="term" value="C:nucleus"/>
    <property type="evidence" value="ECO:0007669"/>
    <property type="project" value="UniProtKB-SubCell"/>
</dbReference>
<dbReference type="PANTHER" id="PTHR15741">
    <property type="entry name" value="BASIC HELIX-LOOP-HELIX ZIP TRANSCRIPTION FACTOR"/>
    <property type="match status" value="1"/>
</dbReference>
<evidence type="ECO:0000256" key="4">
    <source>
        <dbReference type="ARBA" id="ARBA00023163"/>
    </source>
</evidence>
<evidence type="ECO:0000256" key="2">
    <source>
        <dbReference type="ARBA" id="ARBA00023015"/>
    </source>
</evidence>
<feature type="region of interest" description="Disordered" evidence="6">
    <location>
        <begin position="172"/>
        <end position="254"/>
    </location>
</feature>
<evidence type="ECO:0000259" key="8">
    <source>
        <dbReference type="PROSITE" id="PS50888"/>
    </source>
</evidence>
<keyword evidence="5" id="KW-0539">Nucleus</keyword>
<proteinExistence type="predicted"/>
<keyword evidence="7" id="KW-0812">Transmembrane</keyword>
<dbReference type="OrthoDB" id="10029128at2759"/>
<keyword evidence="2" id="KW-0805">Transcription regulation</keyword>
<feature type="compositionally biased region" description="Basic and acidic residues" evidence="6">
    <location>
        <begin position="205"/>
        <end position="218"/>
    </location>
</feature>
<feature type="compositionally biased region" description="Basic residues" evidence="6">
    <location>
        <begin position="183"/>
        <end position="204"/>
    </location>
</feature>
<name>A0A8S9Z8L1_9TREM</name>
<protein>
    <recommendedName>
        <fullName evidence="8">BHLH domain-containing protein</fullName>
    </recommendedName>
</protein>
<accession>A0A8S9Z8L1</accession>
<feature type="compositionally biased region" description="Low complexity" evidence="6">
    <location>
        <begin position="231"/>
        <end position="243"/>
    </location>
</feature>
<feature type="compositionally biased region" description="Polar residues" evidence="6">
    <location>
        <begin position="279"/>
        <end position="296"/>
    </location>
</feature>
<gene>
    <name evidence="9" type="ORF">EG68_00914</name>
</gene>
<comment type="subcellular location">
    <subcellularLocation>
        <location evidence="1">Nucleus</location>
    </subcellularLocation>
</comment>
<evidence type="ECO:0000313" key="10">
    <source>
        <dbReference type="Proteomes" id="UP000822476"/>
    </source>
</evidence>
<evidence type="ECO:0000256" key="1">
    <source>
        <dbReference type="ARBA" id="ARBA00004123"/>
    </source>
</evidence>
<dbReference type="InterPro" id="IPR011598">
    <property type="entry name" value="bHLH_dom"/>
</dbReference>
<dbReference type="PANTHER" id="PTHR15741:SF27">
    <property type="entry name" value="TRANSCRIPTION FACTOR AP-4"/>
    <property type="match status" value="1"/>
</dbReference>
<organism evidence="9 10">
    <name type="scientific">Paragonimus skrjabini miyazakii</name>
    <dbReference type="NCBI Taxonomy" id="59628"/>
    <lineage>
        <taxon>Eukaryota</taxon>
        <taxon>Metazoa</taxon>
        <taxon>Spiralia</taxon>
        <taxon>Lophotrochozoa</taxon>
        <taxon>Platyhelminthes</taxon>
        <taxon>Trematoda</taxon>
        <taxon>Digenea</taxon>
        <taxon>Plagiorchiida</taxon>
        <taxon>Troglotremata</taxon>
        <taxon>Troglotrematidae</taxon>
        <taxon>Paragonimus</taxon>
    </lineage>
</organism>
<evidence type="ECO:0000256" key="3">
    <source>
        <dbReference type="ARBA" id="ARBA00023125"/>
    </source>
</evidence>
<reference evidence="9" key="1">
    <citation type="submission" date="2019-07" db="EMBL/GenBank/DDBJ databases">
        <title>Annotation for the trematode Paragonimus miyazaki's.</title>
        <authorList>
            <person name="Choi Y.-J."/>
        </authorList>
    </citation>
    <scope>NUCLEOTIDE SEQUENCE</scope>
    <source>
        <strain evidence="9">Japan</strain>
    </source>
</reference>
<feature type="compositionally biased region" description="Basic and acidic residues" evidence="6">
    <location>
        <begin position="65"/>
        <end position="78"/>
    </location>
</feature>
<feature type="region of interest" description="Disordered" evidence="6">
    <location>
        <begin position="275"/>
        <end position="296"/>
    </location>
</feature>
<dbReference type="AlphaFoldDB" id="A0A8S9Z8L1"/>
<evidence type="ECO:0000256" key="5">
    <source>
        <dbReference type="ARBA" id="ARBA00023242"/>
    </source>
</evidence>
<keyword evidence="7" id="KW-0472">Membrane</keyword>
<dbReference type="SUPFAM" id="SSF47459">
    <property type="entry name" value="HLH, helix-loop-helix DNA-binding domain"/>
    <property type="match status" value="1"/>
</dbReference>
<feature type="region of interest" description="Disordered" evidence="6">
    <location>
        <begin position="65"/>
        <end position="86"/>
    </location>
</feature>
<dbReference type="EMBL" id="JTDE01000227">
    <property type="protein sequence ID" value="KAF7261906.1"/>
    <property type="molecule type" value="Genomic_DNA"/>
</dbReference>
<dbReference type="SMART" id="SM00353">
    <property type="entry name" value="HLH"/>
    <property type="match status" value="1"/>
</dbReference>
<dbReference type="Pfam" id="PF00010">
    <property type="entry name" value="HLH"/>
    <property type="match status" value="1"/>
</dbReference>
<dbReference type="Gene3D" id="4.10.280.10">
    <property type="entry name" value="Helix-loop-helix DNA-binding domain"/>
    <property type="match status" value="1"/>
</dbReference>